<dbReference type="EMBL" id="BAABIG010000117">
    <property type="protein sequence ID" value="GAA4827298.1"/>
    <property type="molecule type" value="Genomic_DNA"/>
</dbReference>
<proteinExistence type="predicted"/>
<keyword evidence="3" id="KW-1185">Reference proteome</keyword>
<comment type="caution">
    <text evidence="2">The sequence shown here is derived from an EMBL/GenBank/DDBJ whole genome shotgun (WGS) entry which is preliminary data.</text>
</comment>
<name>A0ABP9D7R5_9ACTN</name>
<protein>
    <submittedName>
        <fullName evidence="2">Uncharacterized protein</fullName>
    </submittedName>
</protein>
<evidence type="ECO:0000313" key="2">
    <source>
        <dbReference type="EMBL" id="GAA4827298.1"/>
    </source>
</evidence>
<dbReference type="Proteomes" id="UP001501265">
    <property type="component" value="Unassembled WGS sequence"/>
</dbReference>
<reference evidence="3" key="1">
    <citation type="journal article" date="2019" name="Int. J. Syst. Evol. Microbiol.">
        <title>The Global Catalogue of Microorganisms (GCM) 10K type strain sequencing project: providing services to taxonomists for standard genome sequencing and annotation.</title>
        <authorList>
            <consortium name="The Broad Institute Genomics Platform"/>
            <consortium name="The Broad Institute Genome Sequencing Center for Infectious Disease"/>
            <person name="Wu L."/>
            <person name="Ma J."/>
        </authorList>
    </citation>
    <scope>NUCLEOTIDE SEQUENCE [LARGE SCALE GENOMIC DNA]</scope>
    <source>
        <strain evidence="3">JCM 18081</strain>
    </source>
</reference>
<evidence type="ECO:0000256" key="1">
    <source>
        <dbReference type="SAM" id="MobiDB-lite"/>
    </source>
</evidence>
<evidence type="ECO:0000313" key="3">
    <source>
        <dbReference type="Proteomes" id="UP001501265"/>
    </source>
</evidence>
<accession>A0ABP9D7R5</accession>
<feature type="region of interest" description="Disordered" evidence="1">
    <location>
        <begin position="1"/>
        <end position="25"/>
    </location>
</feature>
<gene>
    <name evidence="2" type="ORF">GCM10023220_71200</name>
</gene>
<sequence length="74" mass="7508">MPWATRVSRPEAGAQRSYARSMVTAPRNPSDEVVVIVDITPSDGAGTGKRCASTQVSPVAALAQGPSIASAPGT</sequence>
<organism evidence="2 3">
    <name type="scientific">Streptomyces ziwulingensis</name>
    <dbReference type="NCBI Taxonomy" id="1045501"/>
    <lineage>
        <taxon>Bacteria</taxon>
        <taxon>Bacillati</taxon>
        <taxon>Actinomycetota</taxon>
        <taxon>Actinomycetes</taxon>
        <taxon>Kitasatosporales</taxon>
        <taxon>Streptomycetaceae</taxon>
        <taxon>Streptomyces</taxon>
    </lineage>
</organism>